<keyword evidence="4 9" id="KW-0521">NADP</keyword>
<keyword evidence="9" id="KW-0460">Magnesium</keyword>
<dbReference type="RefSeq" id="WP_190302606.1">
    <property type="nucleotide sequence ID" value="NZ_JACOIJ010000027.1"/>
</dbReference>
<evidence type="ECO:0000256" key="6">
    <source>
        <dbReference type="ARBA" id="ARBA00023211"/>
    </source>
</evidence>
<protein>
    <recommendedName>
        <fullName evidence="9">1-deoxy-D-xylulose 5-phosphate reductoisomerase</fullName>
        <shortName evidence="9">DXP reductoisomerase</shortName>
        <ecNumber evidence="9">1.1.1.267</ecNumber>
    </recommendedName>
    <alternativeName>
        <fullName evidence="9">1-deoxyxylulose-5-phosphate reductoisomerase</fullName>
    </alternativeName>
    <alternativeName>
        <fullName evidence="9">2-C-methyl-D-erythritol 4-phosphate synthase</fullName>
    </alternativeName>
</protein>
<evidence type="ECO:0000256" key="8">
    <source>
        <dbReference type="ARBA" id="ARBA00048543"/>
    </source>
</evidence>
<feature type="binding site" evidence="9">
    <location>
        <position position="152"/>
    </location>
    <ligand>
        <name>Mn(2+)</name>
        <dbReference type="ChEBI" id="CHEBI:29035"/>
    </ligand>
</feature>
<feature type="domain" description="1-deoxy-D-xylulose 5-phosphate reductoisomerase C-terminal" evidence="11">
    <location>
        <begin position="146"/>
        <end position="228"/>
    </location>
</feature>
<feature type="domain" description="DXP reductoisomerase C-terminal" evidence="12">
    <location>
        <begin position="260"/>
        <end position="375"/>
    </location>
</feature>
<evidence type="ECO:0000256" key="7">
    <source>
        <dbReference type="ARBA" id="ARBA00023229"/>
    </source>
</evidence>
<comment type="function">
    <text evidence="9">Catalyzes the NADPH-dependent rearrangement and reduction of 1-deoxy-D-xylulose-5-phosphate (DXP) to 2-C-methyl-D-erythritol 4-phosphate (MEP).</text>
</comment>
<dbReference type="InterPro" id="IPR003821">
    <property type="entry name" value="DXP_reductoisomerase"/>
</dbReference>
<dbReference type="Pfam" id="PF08436">
    <property type="entry name" value="DXP_redisom_C"/>
    <property type="match status" value="1"/>
</dbReference>
<sequence>MEKNNIAILGSTGSIGTQALDVAREFPDKFEISVLTASNNADTLIQQALEFNPKLVVIVSEVAYTKVKDALAHTSIKVLSGEEALVEAVQLEEIDVVLNAIVGSAGLRPTVKAITCGKDIALANKETLVVSGELIMRLVKQHNVKMLPVDSEHSAIFQCLVGEPSPIEKIYLTASGGPFRGWSREQLANVGKAQALKHPNWSMGAKITIDSASLMNKGLEVIEAKWLFELDINQIDVIVHPQSIVHSIVQFEDGSMKAQMGLPDMKLPIQYALTYPQRYKNTFKRFDFMDYGNLTFEKPDLNTFRNLQLAFDALAEGGNRCCVLNAANEIAVAAFLEDKVSFLGMSNILEETLCHIKNTNNLSLDDYIAYDKESRIVARDLINKIKQIN</sequence>
<feature type="binding site" evidence="9">
    <location>
        <position position="217"/>
    </location>
    <ligand>
        <name>1-deoxy-D-xylulose 5-phosphate</name>
        <dbReference type="ChEBI" id="CHEBI:57792"/>
    </ligand>
</feature>
<feature type="binding site" evidence="9">
    <location>
        <position position="150"/>
    </location>
    <ligand>
        <name>Mn(2+)</name>
        <dbReference type="ChEBI" id="CHEBI:29035"/>
    </ligand>
</feature>
<feature type="binding site" evidence="9">
    <location>
        <position position="13"/>
    </location>
    <ligand>
        <name>NADPH</name>
        <dbReference type="ChEBI" id="CHEBI:57783"/>
    </ligand>
</feature>
<comment type="catalytic activity">
    <reaction evidence="8">
        <text>2-C-methyl-D-erythritol 4-phosphate + NADP(+) = 1-deoxy-D-xylulose 5-phosphate + NADPH + H(+)</text>
        <dbReference type="Rhea" id="RHEA:13717"/>
        <dbReference type="ChEBI" id="CHEBI:15378"/>
        <dbReference type="ChEBI" id="CHEBI:57783"/>
        <dbReference type="ChEBI" id="CHEBI:57792"/>
        <dbReference type="ChEBI" id="CHEBI:58262"/>
        <dbReference type="ChEBI" id="CHEBI:58349"/>
        <dbReference type="EC" id="1.1.1.267"/>
    </reaction>
    <physiologicalReaction direction="right-to-left" evidence="8">
        <dbReference type="Rhea" id="RHEA:13719"/>
    </physiologicalReaction>
</comment>
<dbReference type="Gene3D" id="3.40.50.720">
    <property type="entry name" value="NAD(P)-binding Rossmann-like Domain"/>
    <property type="match status" value="1"/>
</dbReference>
<dbReference type="Proteomes" id="UP000651271">
    <property type="component" value="Unassembled WGS sequence"/>
</dbReference>
<evidence type="ECO:0000256" key="9">
    <source>
        <dbReference type="HAMAP-Rule" id="MF_00183"/>
    </source>
</evidence>
<dbReference type="NCBIfam" id="TIGR00243">
    <property type="entry name" value="Dxr"/>
    <property type="match status" value="1"/>
</dbReference>
<dbReference type="SUPFAM" id="SSF51735">
    <property type="entry name" value="NAD(P)-binding Rossmann-fold domains"/>
    <property type="match status" value="1"/>
</dbReference>
<gene>
    <name evidence="9" type="primary">dxr</name>
    <name evidence="13" type="ORF">H8B04_12770</name>
</gene>
<feature type="binding site" evidence="9">
    <location>
        <position position="15"/>
    </location>
    <ligand>
        <name>NADPH</name>
        <dbReference type="ChEBI" id="CHEBI:57783"/>
    </ligand>
</feature>
<evidence type="ECO:0000313" key="13">
    <source>
        <dbReference type="EMBL" id="MBD1430424.1"/>
    </source>
</evidence>
<dbReference type="PANTHER" id="PTHR30525">
    <property type="entry name" value="1-DEOXY-D-XYLULOSE 5-PHOSPHATE REDUCTOISOMERASE"/>
    <property type="match status" value="1"/>
</dbReference>
<feature type="domain" description="1-deoxy-D-xylulose 5-phosphate reductoisomerase N-terminal" evidence="10">
    <location>
        <begin position="6"/>
        <end position="132"/>
    </location>
</feature>
<feature type="binding site" evidence="9">
    <location>
        <position position="198"/>
    </location>
    <ligand>
        <name>1-deoxy-D-xylulose 5-phosphate</name>
        <dbReference type="ChEBI" id="CHEBI:57792"/>
    </ligand>
</feature>
<feature type="binding site" evidence="9">
    <location>
        <position position="126"/>
    </location>
    <ligand>
        <name>NADPH</name>
        <dbReference type="ChEBI" id="CHEBI:57783"/>
    </ligand>
</feature>
<evidence type="ECO:0000259" key="11">
    <source>
        <dbReference type="Pfam" id="PF08436"/>
    </source>
</evidence>
<dbReference type="PANTHER" id="PTHR30525:SF0">
    <property type="entry name" value="1-DEOXY-D-XYLULOSE 5-PHOSPHATE REDUCTOISOMERASE, CHLOROPLASTIC"/>
    <property type="match status" value="1"/>
</dbReference>
<dbReference type="EC" id="1.1.1.267" evidence="9"/>
<feature type="binding site" evidence="9">
    <location>
        <position position="40"/>
    </location>
    <ligand>
        <name>NADPH</name>
        <dbReference type="ChEBI" id="CHEBI:57783"/>
    </ligand>
</feature>
<evidence type="ECO:0000256" key="5">
    <source>
        <dbReference type="ARBA" id="ARBA00023002"/>
    </source>
</evidence>
<comment type="cofactor">
    <cofactor evidence="9">
        <name>Mg(2+)</name>
        <dbReference type="ChEBI" id="CHEBI:18420"/>
    </cofactor>
    <cofactor evidence="9">
        <name>Mn(2+)</name>
        <dbReference type="ChEBI" id="CHEBI:29035"/>
    </cofactor>
</comment>
<keyword evidence="3 9" id="KW-0479">Metal-binding</keyword>
<feature type="binding site" evidence="9">
    <location>
        <position position="12"/>
    </location>
    <ligand>
        <name>NADPH</name>
        <dbReference type="ChEBI" id="CHEBI:57783"/>
    </ligand>
</feature>
<feature type="binding site" evidence="9">
    <location>
        <position position="220"/>
    </location>
    <ligand>
        <name>Mn(2+)</name>
        <dbReference type="ChEBI" id="CHEBI:29035"/>
    </ligand>
</feature>
<dbReference type="NCBIfam" id="NF009114">
    <property type="entry name" value="PRK12464.1"/>
    <property type="match status" value="1"/>
</dbReference>
<comment type="caution">
    <text evidence="13">The sequence shown here is derived from an EMBL/GenBank/DDBJ whole genome shotgun (WGS) entry which is preliminary data.</text>
</comment>
<dbReference type="EMBL" id="JACOIJ010000027">
    <property type="protein sequence ID" value="MBD1430424.1"/>
    <property type="molecule type" value="Genomic_DNA"/>
</dbReference>
<dbReference type="SUPFAM" id="SSF55347">
    <property type="entry name" value="Glyceraldehyde-3-phosphate dehydrogenase-like, C-terminal domain"/>
    <property type="match status" value="1"/>
</dbReference>
<comment type="similarity">
    <text evidence="2 9">Belongs to the DXR family.</text>
</comment>
<feature type="binding site" evidence="9">
    <location>
        <position position="152"/>
    </location>
    <ligand>
        <name>1-deoxy-D-xylulose 5-phosphate</name>
        <dbReference type="ChEBI" id="CHEBI:57792"/>
    </ligand>
</feature>
<evidence type="ECO:0000256" key="2">
    <source>
        <dbReference type="ARBA" id="ARBA00006825"/>
    </source>
</evidence>
<keyword evidence="14" id="KW-1185">Reference proteome</keyword>
<feature type="binding site" evidence="9">
    <location>
        <position position="204"/>
    </location>
    <ligand>
        <name>NADPH</name>
        <dbReference type="ChEBI" id="CHEBI:57783"/>
    </ligand>
</feature>
<evidence type="ECO:0000256" key="3">
    <source>
        <dbReference type="ARBA" id="ARBA00022723"/>
    </source>
</evidence>
<feature type="binding site" evidence="9">
    <location>
        <position position="211"/>
    </location>
    <ligand>
        <name>1-deoxy-D-xylulose 5-phosphate</name>
        <dbReference type="ChEBI" id="CHEBI:57792"/>
    </ligand>
</feature>
<evidence type="ECO:0000256" key="4">
    <source>
        <dbReference type="ARBA" id="ARBA00022857"/>
    </source>
</evidence>
<evidence type="ECO:0000313" key="14">
    <source>
        <dbReference type="Proteomes" id="UP000651271"/>
    </source>
</evidence>
<proteinExistence type="inferred from homology"/>
<comment type="pathway">
    <text evidence="1 9">Isoprenoid biosynthesis; isopentenyl diphosphate biosynthesis via DXP pathway; isopentenyl diphosphate from 1-deoxy-D-xylulose 5-phosphate: step 1/6.</text>
</comment>
<dbReference type="Gene3D" id="1.10.1740.10">
    <property type="match status" value="1"/>
</dbReference>
<dbReference type="InterPro" id="IPR026877">
    <property type="entry name" value="DXPR_C"/>
</dbReference>
<dbReference type="PIRSF" id="PIRSF006205">
    <property type="entry name" value="Dxp_reductismrs"/>
    <property type="match status" value="1"/>
</dbReference>
<name>A0ABR7YGI6_9SPHI</name>
<dbReference type="SUPFAM" id="SSF69055">
    <property type="entry name" value="1-deoxy-D-xylulose-5-phosphate reductoisomerase, C-terminal domain"/>
    <property type="match status" value="1"/>
</dbReference>
<feature type="binding site" evidence="9">
    <location>
        <position position="125"/>
    </location>
    <ligand>
        <name>1-deoxy-D-xylulose 5-phosphate</name>
        <dbReference type="ChEBI" id="CHEBI:57792"/>
    </ligand>
</feature>
<feature type="binding site" evidence="9">
    <location>
        <position position="216"/>
    </location>
    <ligand>
        <name>1-deoxy-D-xylulose 5-phosphate</name>
        <dbReference type="ChEBI" id="CHEBI:57792"/>
    </ligand>
</feature>
<organism evidence="13 14">
    <name type="scientific">Sphingobacterium litopenaei</name>
    <dbReference type="NCBI Taxonomy" id="2763500"/>
    <lineage>
        <taxon>Bacteria</taxon>
        <taxon>Pseudomonadati</taxon>
        <taxon>Bacteroidota</taxon>
        <taxon>Sphingobacteriia</taxon>
        <taxon>Sphingobacteriales</taxon>
        <taxon>Sphingobacteriaceae</taxon>
        <taxon>Sphingobacterium</taxon>
    </lineage>
</organism>
<keyword evidence="6 9" id="KW-0464">Manganese</keyword>
<dbReference type="InterPro" id="IPR013644">
    <property type="entry name" value="DXP_reductoisomerase_C"/>
</dbReference>
<comment type="caution">
    <text evidence="9">Lacks conserved residue(s) required for the propagation of feature annotation.</text>
</comment>
<reference evidence="13 14" key="1">
    <citation type="submission" date="2020-08" db="EMBL/GenBank/DDBJ databases">
        <title>Sphingobacterium sp. DN04309 isolated from aquaculture water.</title>
        <authorList>
            <person name="Zhang M."/>
        </authorList>
    </citation>
    <scope>NUCLEOTIDE SEQUENCE [LARGE SCALE GENOMIC DNA]</scope>
    <source>
        <strain evidence="13 14">DN04309</strain>
    </source>
</reference>
<dbReference type="Pfam" id="PF13288">
    <property type="entry name" value="DXPR_C"/>
    <property type="match status" value="1"/>
</dbReference>
<accession>A0ABR7YGI6</accession>
<evidence type="ECO:0000259" key="12">
    <source>
        <dbReference type="Pfam" id="PF13288"/>
    </source>
</evidence>
<dbReference type="GO" id="GO:0030604">
    <property type="term" value="F:1-deoxy-D-xylulose-5-phosphate reductoisomerase activity"/>
    <property type="evidence" value="ECO:0007669"/>
    <property type="project" value="UniProtKB-EC"/>
</dbReference>
<evidence type="ECO:0000259" key="10">
    <source>
        <dbReference type="Pfam" id="PF02670"/>
    </source>
</evidence>
<feature type="binding site" evidence="9">
    <location>
        <position position="14"/>
    </location>
    <ligand>
        <name>NADPH</name>
        <dbReference type="ChEBI" id="CHEBI:57783"/>
    </ligand>
</feature>
<dbReference type="InterPro" id="IPR013512">
    <property type="entry name" value="DXP_reductoisomerase_N"/>
</dbReference>
<keyword evidence="7 9" id="KW-0414">Isoprene biosynthesis</keyword>
<feature type="binding site" evidence="9">
    <location>
        <position position="175"/>
    </location>
    <ligand>
        <name>1-deoxy-D-xylulose 5-phosphate</name>
        <dbReference type="ChEBI" id="CHEBI:57792"/>
    </ligand>
</feature>
<dbReference type="InterPro" id="IPR036291">
    <property type="entry name" value="NAD(P)-bd_dom_sf"/>
</dbReference>
<dbReference type="Pfam" id="PF02670">
    <property type="entry name" value="DXP_reductoisom"/>
    <property type="match status" value="1"/>
</dbReference>
<evidence type="ECO:0000256" key="1">
    <source>
        <dbReference type="ARBA" id="ARBA00005094"/>
    </source>
</evidence>
<dbReference type="InterPro" id="IPR036169">
    <property type="entry name" value="DXPR_C_sf"/>
</dbReference>
<feature type="binding site" evidence="9">
    <location>
        <position position="124"/>
    </location>
    <ligand>
        <name>NADPH</name>
        <dbReference type="ChEBI" id="CHEBI:57783"/>
    </ligand>
</feature>
<feature type="binding site" evidence="9">
    <location>
        <position position="220"/>
    </location>
    <ligand>
        <name>1-deoxy-D-xylulose 5-phosphate</name>
        <dbReference type="ChEBI" id="CHEBI:57792"/>
    </ligand>
</feature>
<keyword evidence="5 9" id="KW-0560">Oxidoreductase</keyword>
<feature type="binding site" evidence="9">
    <location>
        <position position="151"/>
    </location>
    <ligand>
        <name>1-deoxy-D-xylulose 5-phosphate</name>
        <dbReference type="ChEBI" id="CHEBI:57792"/>
    </ligand>
</feature>
<dbReference type="HAMAP" id="MF_00183">
    <property type="entry name" value="DXP_reductoisom"/>
    <property type="match status" value="1"/>
</dbReference>